<dbReference type="InterPro" id="IPR047703">
    <property type="entry name" value="SCO2322-like"/>
</dbReference>
<gene>
    <name evidence="3" type="ORF">HD596_006292</name>
</gene>
<evidence type="ECO:0000256" key="1">
    <source>
        <dbReference type="SAM" id="Phobius"/>
    </source>
</evidence>
<organism evidence="3 4">
    <name type="scientific">Nonomuraea jabiensis</name>
    <dbReference type="NCBI Taxonomy" id="882448"/>
    <lineage>
        <taxon>Bacteria</taxon>
        <taxon>Bacillati</taxon>
        <taxon>Actinomycetota</taxon>
        <taxon>Actinomycetes</taxon>
        <taxon>Streptosporangiales</taxon>
        <taxon>Streptosporangiaceae</taxon>
        <taxon>Nonomuraea</taxon>
    </lineage>
</organism>
<dbReference type="AlphaFoldDB" id="A0A7W9G993"/>
<evidence type="ECO:0000313" key="4">
    <source>
        <dbReference type="Proteomes" id="UP000579153"/>
    </source>
</evidence>
<proteinExistence type="predicted"/>
<feature type="chain" id="PRO_5030904391" description="LPXTG-motif cell wall anchor domain-containing protein" evidence="2">
    <location>
        <begin position="28"/>
        <end position="221"/>
    </location>
</feature>
<dbReference type="RefSeq" id="WP_185072831.1">
    <property type="nucleotide sequence ID" value="NZ_JACHMB010000001.1"/>
</dbReference>
<accession>A0A7W9G993</accession>
<reference evidence="3 4" key="1">
    <citation type="submission" date="2020-08" db="EMBL/GenBank/DDBJ databases">
        <title>Sequencing the genomes of 1000 actinobacteria strains.</title>
        <authorList>
            <person name="Klenk H.-P."/>
        </authorList>
    </citation>
    <scope>NUCLEOTIDE SEQUENCE [LARGE SCALE GENOMIC DNA]</scope>
    <source>
        <strain evidence="3 4">DSM 45507</strain>
    </source>
</reference>
<keyword evidence="2" id="KW-0732">Signal</keyword>
<name>A0A7W9G993_9ACTN</name>
<feature type="transmembrane region" description="Helical" evidence="1">
    <location>
        <begin position="189"/>
        <end position="212"/>
    </location>
</feature>
<keyword evidence="4" id="KW-1185">Reference proteome</keyword>
<dbReference type="Proteomes" id="UP000579153">
    <property type="component" value="Unassembled WGS sequence"/>
</dbReference>
<feature type="signal peptide" evidence="2">
    <location>
        <begin position="1"/>
        <end position="27"/>
    </location>
</feature>
<comment type="caution">
    <text evidence="3">The sequence shown here is derived from an EMBL/GenBank/DDBJ whole genome shotgun (WGS) entry which is preliminary data.</text>
</comment>
<protein>
    <recommendedName>
        <fullName evidence="5">LPXTG-motif cell wall anchor domain-containing protein</fullName>
    </recommendedName>
</protein>
<evidence type="ECO:0008006" key="5">
    <source>
        <dbReference type="Google" id="ProtNLM"/>
    </source>
</evidence>
<evidence type="ECO:0000313" key="3">
    <source>
        <dbReference type="EMBL" id="MBB5779536.1"/>
    </source>
</evidence>
<keyword evidence="1" id="KW-0472">Membrane</keyword>
<evidence type="ECO:0000256" key="2">
    <source>
        <dbReference type="SAM" id="SignalP"/>
    </source>
</evidence>
<keyword evidence="1" id="KW-0812">Transmembrane</keyword>
<dbReference type="NCBIfam" id="NF040672">
    <property type="entry name" value="SCO2322_fam"/>
    <property type="match status" value="1"/>
</dbReference>
<keyword evidence="1" id="KW-1133">Transmembrane helix</keyword>
<sequence>MLRAYRVAAGVALGAAALLSLPSSALADAPADPGVPRTWSAWQSDGTAWLAVTADAAPPDGSVIGWRFSVAPDGARGESPGGDLPSFQAVCGRDAAGSGHKRVVVAVDFGDGEADAYPGERPPGQIAPKCVTGAENATAAQLLASTAKVRVDAQGAVVAVADYPSREKGGTELTDAAASATSAAPSGSGLPITLVAAGAGVLALLAGGTVAATRRRSRTHA</sequence>
<dbReference type="EMBL" id="JACHMB010000001">
    <property type="protein sequence ID" value="MBB5779536.1"/>
    <property type="molecule type" value="Genomic_DNA"/>
</dbReference>